<protein>
    <submittedName>
        <fullName evidence="5">AraC family transcriptional regulator</fullName>
    </submittedName>
</protein>
<dbReference type="Pfam" id="PF12833">
    <property type="entry name" value="HTH_18"/>
    <property type="match status" value="1"/>
</dbReference>
<keyword evidence="6" id="KW-1185">Reference proteome</keyword>
<keyword evidence="1" id="KW-0805">Transcription regulation</keyword>
<dbReference type="SUPFAM" id="SSF46689">
    <property type="entry name" value="Homeodomain-like"/>
    <property type="match status" value="2"/>
</dbReference>
<dbReference type="GO" id="GO:0043565">
    <property type="term" value="F:sequence-specific DNA binding"/>
    <property type="evidence" value="ECO:0007669"/>
    <property type="project" value="InterPro"/>
</dbReference>
<dbReference type="InterPro" id="IPR020449">
    <property type="entry name" value="Tscrpt_reg_AraC-type_HTH"/>
</dbReference>
<dbReference type="SMART" id="SM00871">
    <property type="entry name" value="AraC_E_bind"/>
    <property type="match status" value="1"/>
</dbReference>
<dbReference type="GO" id="GO:0003700">
    <property type="term" value="F:DNA-binding transcription factor activity"/>
    <property type="evidence" value="ECO:0007669"/>
    <property type="project" value="InterPro"/>
</dbReference>
<dbReference type="Gene3D" id="1.10.10.60">
    <property type="entry name" value="Homeodomain-like"/>
    <property type="match status" value="2"/>
</dbReference>
<evidence type="ECO:0000256" key="1">
    <source>
        <dbReference type="ARBA" id="ARBA00023015"/>
    </source>
</evidence>
<dbReference type="Pfam" id="PF06445">
    <property type="entry name" value="GyrI-like"/>
    <property type="match status" value="1"/>
</dbReference>
<proteinExistence type="predicted"/>
<sequence length="289" mass="33346">MSKQQMLRINDVLYAIHRDIRADLSGAKLAKIAAYTEPHLHRVFRQQMGETLHNYIRRIRLEQAANLLTFEKSRPVADIAEQCGYDSLSSFSRVFRGRFGCTPGQWRATDIHSGIPFYMSDPEIAAGYEAIDNLPLPEVELTEIEDRHVAYIRHNGYGKNIRQAWQLLQAWAAQEQRSFEQQTGLHHSNPAWVPLDKCRYVACLGIDRPLKRRGVINSMTIPGGLHAAFQFEGRYGELLPWISKVQDHWLPASGLKMKTSPAFVDYHKNHFLSQDQRFELTFYLPVSFY</sequence>
<evidence type="ECO:0000256" key="3">
    <source>
        <dbReference type="ARBA" id="ARBA00023163"/>
    </source>
</evidence>
<dbReference type="OrthoDB" id="282744at2"/>
<dbReference type="PANTHER" id="PTHR40055:SF1">
    <property type="entry name" value="TRANSCRIPTIONAL REGULATOR YGIV-RELATED"/>
    <property type="match status" value="1"/>
</dbReference>
<evidence type="ECO:0000313" key="5">
    <source>
        <dbReference type="EMBL" id="RRC98082.1"/>
    </source>
</evidence>
<evidence type="ECO:0000256" key="2">
    <source>
        <dbReference type="ARBA" id="ARBA00023125"/>
    </source>
</evidence>
<dbReference type="InterPro" id="IPR011256">
    <property type="entry name" value="Reg_factor_effector_dom_sf"/>
</dbReference>
<dbReference type="SUPFAM" id="SSF55136">
    <property type="entry name" value="Probable bacterial effector-binding domain"/>
    <property type="match status" value="1"/>
</dbReference>
<dbReference type="PROSITE" id="PS01124">
    <property type="entry name" value="HTH_ARAC_FAMILY_2"/>
    <property type="match status" value="1"/>
</dbReference>
<gene>
    <name evidence="5" type="ORF">EHS89_16045</name>
</gene>
<dbReference type="RefSeq" id="WP_124927177.1">
    <property type="nucleotide sequence ID" value="NZ_BMOH01000003.1"/>
</dbReference>
<dbReference type="EMBL" id="RQXV01000009">
    <property type="protein sequence ID" value="RRC98082.1"/>
    <property type="molecule type" value="Genomic_DNA"/>
</dbReference>
<dbReference type="InterPro" id="IPR050908">
    <property type="entry name" value="SmbC-like"/>
</dbReference>
<feature type="domain" description="HTH araC/xylS-type" evidence="4">
    <location>
        <begin position="10"/>
        <end position="109"/>
    </location>
</feature>
<dbReference type="InterPro" id="IPR018060">
    <property type="entry name" value="HTH_AraC"/>
</dbReference>
<keyword evidence="3" id="KW-0804">Transcription</keyword>
<dbReference type="PRINTS" id="PR00032">
    <property type="entry name" value="HTHARAC"/>
</dbReference>
<dbReference type="InterPro" id="IPR029442">
    <property type="entry name" value="GyrI-like"/>
</dbReference>
<dbReference type="InterPro" id="IPR010499">
    <property type="entry name" value="AraC_E-bd"/>
</dbReference>
<dbReference type="InterPro" id="IPR009057">
    <property type="entry name" value="Homeodomain-like_sf"/>
</dbReference>
<name>A0A3P1SPD0_9GAMM</name>
<dbReference type="PANTHER" id="PTHR40055">
    <property type="entry name" value="TRANSCRIPTIONAL REGULATOR YGIV-RELATED"/>
    <property type="match status" value="1"/>
</dbReference>
<accession>A0A3P1SPD0</accession>
<comment type="caution">
    <text evidence="5">The sequence shown here is derived from an EMBL/GenBank/DDBJ whole genome shotgun (WGS) entry which is preliminary data.</text>
</comment>
<reference evidence="5 6" key="1">
    <citation type="submission" date="2018-11" db="EMBL/GenBank/DDBJ databases">
        <title>The draft genome sequence of Amphritea balenae JAMM 1525T.</title>
        <authorList>
            <person name="Fang Z."/>
            <person name="Zhang Y."/>
            <person name="Han X."/>
        </authorList>
    </citation>
    <scope>NUCLEOTIDE SEQUENCE [LARGE SCALE GENOMIC DNA]</scope>
    <source>
        <strain evidence="5 6">JAMM 1525</strain>
    </source>
</reference>
<evidence type="ECO:0000259" key="4">
    <source>
        <dbReference type="PROSITE" id="PS01124"/>
    </source>
</evidence>
<evidence type="ECO:0000313" key="6">
    <source>
        <dbReference type="Proteomes" id="UP000267535"/>
    </source>
</evidence>
<keyword evidence="2" id="KW-0238">DNA-binding</keyword>
<dbReference type="Gene3D" id="3.20.80.10">
    <property type="entry name" value="Regulatory factor, effector binding domain"/>
    <property type="match status" value="1"/>
</dbReference>
<dbReference type="AlphaFoldDB" id="A0A3P1SPD0"/>
<dbReference type="SMART" id="SM00342">
    <property type="entry name" value="HTH_ARAC"/>
    <property type="match status" value="1"/>
</dbReference>
<dbReference type="Proteomes" id="UP000267535">
    <property type="component" value="Unassembled WGS sequence"/>
</dbReference>
<organism evidence="5 6">
    <name type="scientific">Amphritea balenae</name>
    <dbReference type="NCBI Taxonomy" id="452629"/>
    <lineage>
        <taxon>Bacteria</taxon>
        <taxon>Pseudomonadati</taxon>
        <taxon>Pseudomonadota</taxon>
        <taxon>Gammaproteobacteria</taxon>
        <taxon>Oceanospirillales</taxon>
        <taxon>Oceanospirillaceae</taxon>
        <taxon>Amphritea</taxon>
    </lineage>
</organism>